<comment type="caution">
    <text evidence="1">The sequence shown here is derived from an EMBL/GenBank/DDBJ whole genome shotgun (WGS) entry which is preliminary data.</text>
</comment>
<protein>
    <recommendedName>
        <fullName evidence="2">Dockerin domain-containing protein</fullName>
    </recommendedName>
</protein>
<evidence type="ECO:0000313" key="1">
    <source>
        <dbReference type="EMBL" id="GAG39811.1"/>
    </source>
</evidence>
<feature type="non-terminal residue" evidence="1">
    <location>
        <position position="1"/>
    </location>
</feature>
<sequence length="72" mass="7477">IITHAASGTRTRIGLFPGDVNNDGVADPRDLHLLIDGLNGVVALPIYRTDLDDSGTPGASDVLRLVAALNEA</sequence>
<evidence type="ECO:0008006" key="2">
    <source>
        <dbReference type="Google" id="ProtNLM"/>
    </source>
</evidence>
<dbReference type="AlphaFoldDB" id="X0YT13"/>
<dbReference type="GO" id="GO:0000272">
    <property type="term" value="P:polysaccharide catabolic process"/>
    <property type="evidence" value="ECO:0007669"/>
    <property type="project" value="InterPro"/>
</dbReference>
<name>X0YT13_9ZZZZ</name>
<organism evidence="1">
    <name type="scientific">marine sediment metagenome</name>
    <dbReference type="NCBI Taxonomy" id="412755"/>
    <lineage>
        <taxon>unclassified sequences</taxon>
        <taxon>metagenomes</taxon>
        <taxon>ecological metagenomes</taxon>
    </lineage>
</organism>
<proteinExistence type="predicted"/>
<dbReference type="EMBL" id="BARS01046098">
    <property type="protein sequence ID" value="GAG39811.1"/>
    <property type="molecule type" value="Genomic_DNA"/>
</dbReference>
<gene>
    <name evidence="1" type="ORF">S01H1_69430</name>
</gene>
<dbReference type="SUPFAM" id="SSF63446">
    <property type="entry name" value="Type I dockerin domain"/>
    <property type="match status" value="1"/>
</dbReference>
<reference evidence="1" key="1">
    <citation type="journal article" date="2014" name="Front. Microbiol.">
        <title>High frequency of phylogenetically diverse reductive dehalogenase-homologous genes in deep subseafloor sedimentary metagenomes.</title>
        <authorList>
            <person name="Kawai M."/>
            <person name="Futagami T."/>
            <person name="Toyoda A."/>
            <person name="Takaki Y."/>
            <person name="Nishi S."/>
            <person name="Hori S."/>
            <person name="Arai W."/>
            <person name="Tsubouchi T."/>
            <person name="Morono Y."/>
            <person name="Uchiyama I."/>
            <person name="Ito T."/>
            <person name="Fujiyama A."/>
            <person name="Inagaki F."/>
            <person name="Takami H."/>
        </authorList>
    </citation>
    <scope>NUCLEOTIDE SEQUENCE</scope>
    <source>
        <strain evidence="1">Expedition CK06-06</strain>
    </source>
</reference>
<accession>X0YT13</accession>
<dbReference type="InterPro" id="IPR036439">
    <property type="entry name" value="Dockerin_dom_sf"/>
</dbReference>